<feature type="compositionally biased region" description="Low complexity" evidence="1">
    <location>
        <begin position="242"/>
        <end position="262"/>
    </location>
</feature>
<dbReference type="Pfam" id="PF00638">
    <property type="entry name" value="Ran_BP1"/>
    <property type="match status" value="1"/>
</dbReference>
<dbReference type="InterPro" id="IPR011993">
    <property type="entry name" value="PH-like_dom_sf"/>
</dbReference>
<name>A0A0A9XW92_LYGHE</name>
<dbReference type="SUPFAM" id="SSF50729">
    <property type="entry name" value="PH domain-like"/>
    <property type="match status" value="1"/>
</dbReference>
<feature type="region of interest" description="Disordered" evidence="1">
    <location>
        <begin position="213"/>
        <end position="281"/>
    </location>
</feature>
<accession>A0A0A9XW92</accession>
<proteinExistence type="predicted"/>
<reference evidence="3" key="2">
    <citation type="submission" date="2014-07" db="EMBL/GenBank/DDBJ databases">
        <authorList>
            <person name="Hull J."/>
        </authorList>
    </citation>
    <scope>NUCLEOTIDE SEQUENCE</scope>
</reference>
<dbReference type="PANTHER" id="PTHR23138">
    <property type="entry name" value="RAN BINDING PROTEIN"/>
    <property type="match status" value="1"/>
</dbReference>
<dbReference type="PROSITE" id="PS50196">
    <property type="entry name" value="RANBD1"/>
    <property type="match status" value="1"/>
</dbReference>
<dbReference type="InterPro" id="IPR045255">
    <property type="entry name" value="RanBP1-like"/>
</dbReference>
<feature type="domain" description="RanBD1" evidence="2">
    <location>
        <begin position="59"/>
        <end position="196"/>
    </location>
</feature>
<reference evidence="3" key="1">
    <citation type="journal article" date="2014" name="PLoS ONE">
        <title>Transcriptome-Based Identification of ABC Transporters in the Western Tarnished Plant Bug Lygus hesperus.</title>
        <authorList>
            <person name="Hull J.J."/>
            <person name="Chaney K."/>
            <person name="Geib S.M."/>
            <person name="Fabrick J.A."/>
            <person name="Brent C.S."/>
            <person name="Walsh D."/>
            <person name="Lavine L.C."/>
        </authorList>
    </citation>
    <scope>NUCLEOTIDE SEQUENCE</scope>
</reference>
<dbReference type="Gene3D" id="2.30.29.30">
    <property type="entry name" value="Pleckstrin-homology domain (PH domain)/Phosphotyrosine-binding domain (PTB)"/>
    <property type="match status" value="1"/>
</dbReference>
<dbReference type="AlphaFoldDB" id="A0A0A9XW92"/>
<dbReference type="PANTHER" id="PTHR23138:SF87">
    <property type="entry name" value="E3 SUMO-PROTEIN LIGASE RANBP2"/>
    <property type="match status" value="1"/>
</dbReference>
<gene>
    <name evidence="3" type="primary">YRB1_2</name>
    <name evidence="3" type="ORF">CM83_14324</name>
</gene>
<dbReference type="InterPro" id="IPR000156">
    <property type="entry name" value="Ran_bind_dom"/>
</dbReference>
<feature type="compositionally biased region" description="Polar residues" evidence="1">
    <location>
        <begin position="263"/>
        <end position="281"/>
    </location>
</feature>
<sequence length="281" mass="30337">MCGTSVSVCAHSTTTVESATAYAPATDMNNVEAAVANAAAAAAANPESELVQEEECNRDFTVRKTAITLVENDDGEKHEQPLWCERCAVYRFDPETKEWKERGRGECKFLQHRESYRIRIVVRQDKTLYVRLNHYIPDEPLTANCGSDRAWTWRCTDFSGEGDSAEIRSFAIRFATTAKAQDFYKQWESARSVNVQISSGTYVHPAADVDADAATPSTLSNGDGSALADPIDTKHDEGATHSDAPTPADDTSAAATAAALDTGSGTETAQDPSPSAETSSK</sequence>
<evidence type="ECO:0000313" key="3">
    <source>
        <dbReference type="EMBL" id="JAG23661.1"/>
    </source>
</evidence>
<feature type="compositionally biased region" description="Basic and acidic residues" evidence="1">
    <location>
        <begin position="231"/>
        <end position="240"/>
    </location>
</feature>
<dbReference type="GO" id="GO:0005096">
    <property type="term" value="F:GTPase activator activity"/>
    <property type="evidence" value="ECO:0007669"/>
    <property type="project" value="TreeGrafter"/>
</dbReference>
<protein>
    <submittedName>
        <fullName evidence="3">Ran-specific GTPase-activating protein 1</fullName>
    </submittedName>
</protein>
<organism evidence="3">
    <name type="scientific">Lygus hesperus</name>
    <name type="common">Western plant bug</name>
    <dbReference type="NCBI Taxonomy" id="30085"/>
    <lineage>
        <taxon>Eukaryota</taxon>
        <taxon>Metazoa</taxon>
        <taxon>Ecdysozoa</taxon>
        <taxon>Arthropoda</taxon>
        <taxon>Hexapoda</taxon>
        <taxon>Insecta</taxon>
        <taxon>Pterygota</taxon>
        <taxon>Neoptera</taxon>
        <taxon>Paraneoptera</taxon>
        <taxon>Hemiptera</taxon>
        <taxon>Heteroptera</taxon>
        <taxon>Panheteroptera</taxon>
        <taxon>Cimicomorpha</taxon>
        <taxon>Miridae</taxon>
        <taxon>Mirini</taxon>
        <taxon>Lygus</taxon>
    </lineage>
</organism>
<dbReference type="SMART" id="SM00160">
    <property type="entry name" value="RanBD"/>
    <property type="match status" value="1"/>
</dbReference>
<evidence type="ECO:0000256" key="1">
    <source>
        <dbReference type="SAM" id="MobiDB-lite"/>
    </source>
</evidence>
<dbReference type="GO" id="GO:0005737">
    <property type="term" value="C:cytoplasm"/>
    <property type="evidence" value="ECO:0007669"/>
    <property type="project" value="TreeGrafter"/>
</dbReference>
<dbReference type="GO" id="GO:0005643">
    <property type="term" value="C:nuclear pore"/>
    <property type="evidence" value="ECO:0007669"/>
    <property type="project" value="TreeGrafter"/>
</dbReference>
<evidence type="ECO:0000259" key="2">
    <source>
        <dbReference type="PROSITE" id="PS50196"/>
    </source>
</evidence>
<dbReference type="EMBL" id="GBHO01019943">
    <property type="protein sequence ID" value="JAG23661.1"/>
    <property type="molecule type" value="Transcribed_RNA"/>
</dbReference>